<dbReference type="EMBL" id="LR699119">
    <property type="protein sequence ID" value="VVC75592.1"/>
    <property type="molecule type" value="Genomic_DNA"/>
</dbReference>
<keyword evidence="1" id="KW-0812">Transmembrane</keyword>
<accession>A0A5E4PGI7</accession>
<sequence length="292" mass="32686">MEKHNPVLSLPLATALAAISSLMPLTCYVLSLSAFGIPHVYYELHYIRERFSSRLSLPFKSGILLVLTMICLCNTAALIMPFQHVMEIVLLIAALLFLLAYFFAPSLMTLAGIFLFTAGILFNPVLVFFIMAFLHNLTPWGFLKERGASGRAWIIFILLPVVVFFLSMPTALDHALYSPADAETFLAHYIPVKWQDIDFVKPVFAAAVYLQLTHYDTTIRVMPKLMSQGIRPHRLVYVVFALVCCAFIFSFKTSRSVYSILAGFHAWLEVPILLAVFAGYFEPESRAAASAS</sequence>
<protein>
    <submittedName>
        <fullName evidence="2">Uncharacterized protein</fullName>
    </submittedName>
</protein>
<feature type="transmembrane region" description="Helical" evidence="1">
    <location>
        <begin position="234"/>
        <end position="251"/>
    </location>
</feature>
<dbReference type="AlphaFoldDB" id="A0A5E4PGI7"/>
<reference evidence="2 3" key="1">
    <citation type="submission" date="2019-08" db="EMBL/GenBank/DDBJ databases">
        <authorList>
            <person name="Guy L."/>
        </authorList>
    </citation>
    <scope>NUCLEOTIDE SEQUENCE [LARGE SCALE GENOMIC DNA]</scope>
    <source>
        <strain evidence="2 3">SGT-108</strain>
    </source>
</reference>
<evidence type="ECO:0000313" key="2">
    <source>
        <dbReference type="EMBL" id="VVC75592.1"/>
    </source>
</evidence>
<proteinExistence type="predicted"/>
<dbReference type="OrthoDB" id="5653703at2"/>
<evidence type="ECO:0000256" key="1">
    <source>
        <dbReference type="SAM" id="Phobius"/>
    </source>
</evidence>
<keyword evidence="1" id="KW-1133">Transmembrane helix</keyword>
<keyword evidence="1" id="KW-0472">Membrane</keyword>
<feature type="transmembrane region" description="Helical" evidence="1">
    <location>
        <begin position="12"/>
        <end position="42"/>
    </location>
</feature>
<keyword evidence="3" id="KW-1185">Reference proteome</keyword>
<feature type="transmembrane region" description="Helical" evidence="1">
    <location>
        <begin position="257"/>
        <end position="281"/>
    </location>
</feature>
<dbReference type="RefSeq" id="WP_148338888.1">
    <property type="nucleotide sequence ID" value="NZ_LR699119.1"/>
</dbReference>
<dbReference type="Proteomes" id="UP000324194">
    <property type="component" value="Chromosome 1"/>
</dbReference>
<organism evidence="2 3">
    <name type="scientific">Aquicella siphonis</name>
    <dbReference type="NCBI Taxonomy" id="254247"/>
    <lineage>
        <taxon>Bacteria</taxon>
        <taxon>Pseudomonadati</taxon>
        <taxon>Pseudomonadota</taxon>
        <taxon>Gammaproteobacteria</taxon>
        <taxon>Legionellales</taxon>
        <taxon>Coxiellaceae</taxon>
        <taxon>Aquicella</taxon>
    </lineage>
</organism>
<feature type="transmembrane region" description="Helical" evidence="1">
    <location>
        <begin position="153"/>
        <end position="172"/>
    </location>
</feature>
<evidence type="ECO:0000313" key="3">
    <source>
        <dbReference type="Proteomes" id="UP000324194"/>
    </source>
</evidence>
<gene>
    <name evidence="2" type="ORF">AQUSIP_08820</name>
</gene>
<dbReference type="KEGG" id="asip:AQUSIP_08820"/>
<feature type="transmembrane region" description="Helical" evidence="1">
    <location>
        <begin position="88"/>
        <end position="104"/>
    </location>
</feature>
<feature type="transmembrane region" description="Helical" evidence="1">
    <location>
        <begin position="111"/>
        <end position="133"/>
    </location>
</feature>
<name>A0A5E4PGI7_9COXI</name>
<feature type="transmembrane region" description="Helical" evidence="1">
    <location>
        <begin position="63"/>
        <end position="82"/>
    </location>
</feature>